<evidence type="ECO:0000313" key="2">
    <source>
        <dbReference type="EMBL" id="MPM82085.1"/>
    </source>
</evidence>
<dbReference type="AlphaFoldDB" id="A0A645CYY5"/>
<name>A0A645CYY5_9ZZZZ</name>
<accession>A0A645CYY5</accession>
<proteinExistence type="predicted"/>
<feature type="region of interest" description="Disordered" evidence="1">
    <location>
        <begin position="19"/>
        <end position="38"/>
    </location>
</feature>
<organism evidence="2">
    <name type="scientific">bioreactor metagenome</name>
    <dbReference type="NCBI Taxonomy" id="1076179"/>
    <lineage>
        <taxon>unclassified sequences</taxon>
        <taxon>metagenomes</taxon>
        <taxon>ecological metagenomes</taxon>
    </lineage>
</organism>
<protein>
    <submittedName>
        <fullName evidence="2">Uncharacterized protein</fullName>
    </submittedName>
</protein>
<gene>
    <name evidence="2" type="ORF">SDC9_129143</name>
</gene>
<dbReference type="EMBL" id="VSSQ01031266">
    <property type="protein sequence ID" value="MPM82085.1"/>
    <property type="molecule type" value="Genomic_DNA"/>
</dbReference>
<comment type="caution">
    <text evidence="2">The sequence shown here is derived from an EMBL/GenBank/DDBJ whole genome shotgun (WGS) entry which is preliminary data.</text>
</comment>
<evidence type="ECO:0000256" key="1">
    <source>
        <dbReference type="SAM" id="MobiDB-lite"/>
    </source>
</evidence>
<sequence>MILIAILPTFLPRSGEKRIKKRPPTNVRGRECSRGTTSVYRTPRGMRPCRVPTNSITVTGEPGPAYWAKCRWADSSQNVFSLLIHAPLTGRLLSVWPGQTYLFLVIAFINCTITVKSAKVKAPFPFRDSREKAPVEQSHFLSVITIPRAAKRLVVYGIIGGFT</sequence>
<reference evidence="2" key="1">
    <citation type="submission" date="2019-08" db="EMBL/GenBank/DDBJ databases">
        <authorList>
            <person name="Kucharzyk K."/>
            <person name="Murdoch R.W."/>
            <person name="Higgins S."/>
            <person name="Loffler F."/>
        </authorList>
    </citation>
    <scope>NUCLEOTIDE SEQUENCE</scope>
</reference>